<gene>
    <name evidence="1" type="ORF">DIU77_012960</name>
</gene>
<dbReference type="AlphaFoldDB" id="A0ABD6FGJ8"/>
<dbReference type="Proteomes" id="UP000249324">
    <property type="component" value="Unassembled WGS sequence"/>
</dbReference>
<accession>A0ABD6FGJ8</accession>
<reference evidence="1 2" key="1">
    <citation type="journal article" date="2021" name="BMC Genomics">
        <title>Genome-resolved metagenome and metatranscriptome analyses of thermophilic composting reveal key bacterial players and their metabolic interactions.</title>
        <authorList>
            <person name="Braga L.P.P."/>
            <person name="Pereira R.V."/>
            <person name="Martins L.F."/>
            <person name="Moura L.M.S."/>
            <person name="Sanchez F.B."/>
            <person name="Patane J.S.L."/>
            <person name="da Silva A.M."/>
            <person name="Setubal J.C."/>
        </authorList>
    </citation>
    <scope>NUCLEOTIDE SEQUENCE [LARGE SCALE GENOMIC DNA]</scope>
    <source>
        <strain evidence="1">ZC4RG45</strain>
    </source>
</reference>
<dbReference type="EMBL" id="QGUI02000171">
    <property type="protein sequence ID" value="MFO7193145.1"/>
    <property type="molecule type" value="Genomic_DNA"/>
</dbReference>
<comment type="caution">
    <text evidence="1">The sequence shown here is derived from an EMBL/GenBank/DDBJ whole genome shotgun (WGS) entry which is preliminary data.</text>
</comment>
<sequence length="188" mass="20529">MRLLVPTVIGVMSLAVAGGLLARELYQERVPVRADIPVTVAPSTSLAPSDQPGPAQVKLTPDAARHPYGEIARKLLQAYTTGINERNYGRWKTAVSQERIAVQPKQAWLEGYRSTRIGSAVLHRIETGPDGSLRILFSFTSTQDEQDAPPDLPAGCIHWQLMLPLVLENDGWKIGSVVPGTVPEARRC</sequence>
<proteinExistence type="predicted"/>
<evidence type="ECO:0000313" key="1">
    <source>
        <dbReference type="EMBL" id="MFO7193145.1"/>
    </source>
</evidence>
<name>A0ABD6FGJ8_9PSEU</name>
<evidence type="ECO:0000313" key="2">
    <source>
        <dbReference type="Proteomes" id="UP000249324"/>
    </source>
</evidence>
<organism evidence="1 2">
    <name type="scientific">Thermocrispum agreste</name>
    <dbReference type="NCBI Taxonomy" id="37925"/>
    <lineage>
        <taxon>Bacteria</taxon>
        <taxon>Bacillati</taxon>
        <taxon>Actinomycetota</taxon>
        <taxon>Actinomycetes</taxon>
        <taxon>Pseudonocardiales</taxon>
        <taxon>Pseudonocardiaceae</taxon>
        <taxon>Thermocrispum</taxon>
    </lineage>
</organism>
<protein>
    <submittedName>
        <fullName evidence="1">Uncharacterized protein</fullName>
    </submittedName>
</protein>